<organism evidence="2 3">
    <name type="scientific">Candidatus Nitronauta litoralis</name>
    <dbReference type="NCBI Taxonomy" id="2705533"/>
    <lineage>
        <taxon>Bacteria</taxon>
        <taxon>Pseudomonadati</taxon>
        <taxon>Nitrospinota/Tectimicrobiota group</taxon>
        <taxon>Nitrospinota</taxon>
        <taxon>Nitrospinia</taxon>
        <taxon>Nitrospinales</taxon>
        <taxon>Nitrospinaceae</taxon>
        <taxon>Candidatus Nitronauta</taxon>
    </lineage>
</organism>
<evidence type="ECO:0000313" key="2">
    <source>
        <dbReference type="EMBL" id="QPJ60479.1"/>
    </source>
</evidence>
<dbReference type="Proteomes" id="UP000594688">
    <property type="component" value="Chromosome"/>
</dbReference>
<evidence type="ECO:0000313" key="3">
    <source>
        <dbReference type="Proteomes" id="UP000594688"/>
    </source>
</evidence>
<evidence type="ECO:0000256" key="1">
    <source>
        <dbReference type="ARBA" id="ARBA00009981"/>
    </source>
</evidence>
<reference evidence="2 3" key="1">
    <citation type="submission" date="2020-02" db="EMBL/GenBank/DDBJ databases">
        <title>Genomic and physiological characterization of two novel Nitrospinaceae genera.</title>
        <authorList>
            <person name="Mueller A.J."/>
            <person name="Jung M.-Y."/>
            <person name="Strachan C.R."/>
            <person name="Herbold C.W."/>
            <person name="Kirkegaard R.H."/>
            <person name="Daims H."/>
        </authorList>
    </citation>
    <scope>NUCLEOTIDE SEQUENCE [LARGE SCALE GENOMIC DNA]</scope>
    <source>
        <strain evidence="2">EB</strain>
    </source>
</reference>
<dbReference type="InterPro" id="IPR036165">
    <property type="entry name" value="YefM-like_sf"/>
</dbReference>
<dbReference type="NCBIfam" id="TIGR01552">
    <property type="entry name" value="phd_fam"/>
    <property type="match status" value="1"/>
</dbReference>
<proteinExistence type="inferred from homology"/>
<gene>
    <name evidence="2" type="ORF">G3M70_00670</name>
</gene>
<dbReference type="KEGG" id="nli:G3M70_00670"/>
<sequence>MEWILADAKNRFSELVNKAMTEGPQLVSLEDARVVVISENEYQNLTSQKPNFIEFLLGCEVDLNGVDIEREKSPSRNIDL</sequence>
<comment type="similarity">
    <text evidence="1">Belongs to the phD/YefM antitoxin family.</text>
</comment>
<dbReference type="AlphaFoldDB" id="A0A7T0BT24"/>
<protein>
    <submittedName>
        <fullName evidence="2">Type II toxin-antitoxin system prevent-host-death family antitoxin</fullName>
    </submittedName>
</protein>
<dbReference type="EMBL" id="CP048685">
    <property type="protein sequence ID" value="QPJ60479.1"/>
    <property type="molecule type" value="Genomic_DNA"/>
</dbReference>
<accession>A0A7T0BT24</accession>
<dbReference type="Gene3D" id="3.40.1620.10">
    <property type="entry name" value="YefM-like domain"/>
    <property type="match status" value="1"/>
</dbReference>
<name>A0A7T0BT24_9BACT</name>
<dbReference type="SUPFAM" id="SSF143120">
    <property type="entry name" value="YefM-like"/>
    <property type="match status" value="1"/>
</dbReference>